<protein>
    <submittedName>
        <fullName evidence="1">Uncharacterized protein</fullName>
    </submittedName>
</protein>
<sequence>MNDSTELWTYRYERNLPRMEGNITVGSFGVTVPVRIVGFFPEAPDTYSVKFCQEYAFLVYNMACMLADTYRGRGITPLLRKHLAPQCIERLEFMWQLVGCYDILNLEDKKNAMIKMVPPMPQWIHFALVTSELMECTVNVNIGTIVFHSMLVFRRKASRWICDLADIG</sequence>
<evidence type="ECO:0000313" key="2">
    <source>
        <dbReference type="Proteomes" id="UP000029003"/>
    </source>
</evidence>
<organism evidence="1 2">
    <name type="scientific">Bifidobacterium thermacidophilum subsp. thermacidophilum</name>
    <dbReference type="NCBI Taxonomy" id="79262"/>
    <lineage>
        <taxon>Bacteria</taxon>
        <taxon>Bacillati</taxon>
        <taxon>Actinomycetota</taxon>
        <taxon>Actinomycetes</taxon>
        <taxon>Bifidobacteriales</taxon>
        <taxon>Bifidobacteriaceae</taxon>
        <taxon>Bifidobacterium</taxon>
    </lineage>
</organism>
<comment type="caution">
    <text evidence="1">The sequence shown here is derived from an EMBL/GenBank/DDBJ whole genome shotgun (WGS) entry which is preliminary data.</text>
</comment>
<name>A0A087E1K1_9BIFI</name>
<gene>
    <name evidence="1" type="ORF">THER5_1546</name>
</gene>
<accession>A0A087E1K1</accession>
<reference evidence="1 2" key="1">
    <citation type="submission" date="2014-03" db="EMBL/GenBank/DDBJ databases">
        <title>Genomics of Bifidobacteria.</title>
        <authorList>
            <person name="Ventura M."/>
            <person name="Milani C."/>
            <person name="Lugli G.A."/>
        </authorList>
    </citation>
    <scope>NUCLEOTIDE SEQUENCE [LARGE SCALE GENOMIC DNA]</scope>
    <source>
        <strain evidence="1 2">LMG 21395</strain>
    </source>
</reference>
<proteinExistence type="predicted"/>
<dbReference type="AlphaFoldDB" id="A0A087E1K1"/>
<dbReference type="EMBL" id="JGZT01000008">
    <property type="protein sequence ID" value="KFJ01652.1"/>
    <property type="molecule type" value="Genomic_DNA"/>
</dbReference>
<dbReference type="OrthoDB" id="3238427at2"/>
<dbReference type="RefSeq" id="WP_029576772.1">
    <property type="nucleotide sequence ID" value="NZ_JGZT01000008.1"/>
</dbReference>
<evidence type="ECO:0000313" key="1">
    <source>
        <dbReference type="EMBL" id="KFJ01652.1"/>
    </source>
</evidence>
<dbReference type="Proteomes" id="UP000029003">
    <property type="component" value="Unassembled WGS sequence"/>
</dbReference>